<name>A0A2S7W298_PHOAN</name>
<feature type="transmembrane region" description="Helical" evidence="1">
    <location>
        <begin position="16"/>
        <end position="34"/>
    </location>
</feature>
<dbReference type="AlphaFoldDB" id="A0A2S7W298"/>
<dbReference type="Proteomes" id="UP000238730">
    <property type="component" value="Unassembled WGS sequence"/>
</dbReference>
<evidence type="ECO:0000313" key="3">
    <source>
        <dbReference type="Proteomes" id="UP000238730"/>
    </source>
</evidence>
<organism evidence="2 3">
    <name type="scientific">Photobacterium angustum</name>
    <dbReference type="NCBI Taxonomy" id="661"/>
    <lineage>
        <taxon>Bacteria</taxon>
        <taxon>Pseudomonadati</taxon>
        <taxon>Pseudomonadota</taxon>
        <taxon>Gammaproteobacteria</taxon>
        <taxon>Vibrionales</taxon>
        <taxon>Vibrionaceae</taxon>
        <taxon>Photobacterium</taxon>
    </lineage>
</organism>
<dbReference type="RefSeq" id="WP_105061041.1">
    <property type="nucleotide sequence ID" value="NZ_MSCJ01000001.1"/>
</dbReference>
<gene>
    <name evidence="2" type="ORF">BTO08_11680</name>
</gene>
<protein>
    <recommendedName>
        <fullName evidence="4">MSHA biogenesis protein MshF</fullName>
    </recommendedName>
</protein>
<proteinExistence type="predicted"/>
<dbReference type="EMBL" id="MSCJ01000001">
    <property type="protein sequence ID" value="PQJ67984.1"/>
    <property type="molecule type" value="Genomic_DNA"/>
</dbReference>
<sequence length="158" mass="18451">MSLRDRELQHKKRLQNISWLIITFILISVLLYEWQQVQKNAKFLQFDLTRNNLYQGAVNLRQNWELNNKPHSDKVGDIAFEYTQLGWPIVLKQGALDCPKIWSLLSNGIGKPEYNSFSYRKTDDSSSYNTCLYDIGIKKKLAILYINDKIHIASNLSL</sequence>
<dbReference type="OrthoDB" id="5918883at2"/>
<evidence type="ECO:0000256" key="1">
    <source>
        <dbReference type="SAM" id="Phobius"/>
    </source>
</evidence>
<evidence type="ECO:0008006" key="4">
    <source>
        <dbReference type="Google" id="ProtNLM"/>
    </source>
</evidence>
<accession>A0A2S7W298</accession>
<keyword evidence="1" id="KW-0472">Membrane</keyword>
<reference evidence="2 3" key="1">
    <citation type="submission" date="2016-12" db="EMBL/GenBank/DDBJ databases">
        <title>Diversity of luminous bacteria.</title>
        <authorList>
            <person name="Yoshizawa S."/>
            <person name="Kogure K."/>
        </authorList>
    </citation>
    <scope>NUCLEOTIDE SEQUENCE [LARGE SCALE GENOMIC DNA]</scope>
    <source>
        <strain evidence="2 3">LC1-200</strain>
    </source>
</reference>
<evidence type="ECO:0000313" key="2">
    <source>
        <dbReference type="EMBL" id="PQJ67984.1"/>
    </source>
</evidence>
<keyword evidence="1" id="KW-0812">Transmembrane</keyword>
<keyword evidence="1" id="KW-1133">Transmembrane helix</keyword>
<comment type="caution">
    <text evidence="2">The sequence shown here is derived from an EMBL/GenBank/DDBJ whole genome shotgun (WGS) entry which is preliminary data.</text>
</comment>